<keyword evidence="2" id="KW-0238">DNA-binding</keyword>
<dbReference type="SUPFAM" id="SSF51206">
    <property type="entry name" value="cAMP-binding domain-like"/>
    <property type="match status" value="1"/>
</dbReference>
<dbReference type="OrthoDB" id="9776746at2"/>
<dbReference type="InterPro" id="IPR036388">
    <property type="entry name" value="WH-like_DNA-bd_sf"/>
</dbReference>
<feature type="domain" description="HTH crp-type" evidence="4">
    <location>
        <begin position="160"/>
        <end position="206"/>
    </location>
</feature>
<dbReference type="Gene3D" id="1.10.10.10">
    <property type="entry name" value="Winged helix-like DNA-binding domain superfamily/Winged helix DNA-binding domain"/>
    <property type="match status" value="1"/>
</dbReference>
<dbReference type="GO" id="GO:0006355">
    <property type="term" value="P:regulation of DNA-templated transcription"/>
    <property type="evidence" value="ECO:0007669"/>
    <property type="project" value="InterPro"/>
</dbReference>
<accession>A0A0P7C4W9</accession>
<dbReference type="InterPro" id="IPR000595">
    <property type="entry name" value="cNMP-bd_dom"/>
</dbReference>
<dbReference type="PRINTS" id="PR00034">
    <property type="entry name" value="HTHCRP"/>
</dbReference>
<evidence type="ECO:0000256" key="3">
    <source>
        <dbReference type="ARBA" id="ARBA00023163"/>
    </source>
</evidence>
<dbReference type="RefSeq" id="WP_055151059.1">
    <property type="nucleotide sequence ID" value="NZ_JXSZ01000013.1"/>
</dbReference>
<evidence type="ECO:0000256" key="2">
    <source>
        <dbReference type="ARBA" id="ARBA00023125"/>
    </source>
</evidence>
<evidence type="ECO:0000256" key="1">
    <source>
        <dbReference type="ARBA" id="ARBA00023015"/>
    </source>
</evidence>
<dbReference type="InterPro" id="IPR014710">
    <property type="entry name" value="RmlC-like_jellyroll"/>
</dbReference>
<organism evidence="5 6">
    <name type="scientific">Jiulongibacter sediminis</name>
    <dbReference type="NCBI Taxonomy" id="1605367"/>
    <lineage>
        <taxon>Bacteria</taxon>
        <taxon>Pseudomonadati</taxon>
        <taxon>Bacteroidota</taxon>
        <taxon>Cytophagia</taxon>
        <taxon>Cytophagales</taxon>
        <taxon>Leadbetterellaceae</taxon>
        <taxon>Jiulongibacter</taxon>
    </lineage>
</organism>
<dbReference type="CDD" id="cd00038">
    <property type="entry name" value="CAP_ED"/>
    <property type="match status" value="1"/>
</dbReference>
<keyword evidence="3" id="KW-0804">Transcription</keyword>
<dbReference type="STRING" id="1605367.AFM12_17550"/>
<dbReference type="InterPro" id="IPR036390">
    <property type="entry name" value="WH_DNA-bd_sf"/>
</dbReference>
<keyword evidence="1" id="KW-0805">Transcription regulation</keyword>
<evidence type="ECO:0000259" key="4">
    <source>
        <dbReference type="SMART" id="SM00419"/>
    </source>
</evidence>
<dbReference type="AlphaFoldDB" id="A0A0P7C4W9"/>
<dbReference type="SUPFAM" id="SSF46785">
    <property type="entry name" value="Winged helix' DNA-binding domain"/>
    <property type="match status" value="1"/>
</dbReference>
<protein>
    <submittedName>
        <fullName evidence="5">Crp/Fnr family transcriptional regulator</fullName>
    </submittedName>
</protein>
<dbReference type="EMBL" id="LGTQ01000013">
    <property type="protein sequence ID" value="KPM47032.1"/>
    <property type="molecule type" value="Genomic_DNA"/>
</dbReference>
<dbReference type="Pfam" id="PF13545">
    <property type="entry name" value="HTH_Crp_2"/>
    <property type="match status" value="1"/>
</dbReference>
<dbReference type="InterPro" id="IPR018490">
    <property type="entry name" value="cNMP-bd_dom_sf"/>
</dbReference>
<dbReference type="InterPro" id="IPR012318">
    <property type="entry name" value="HTH_CRP"/>
</dbReference>
<reference evidence="5 6" key="1">
    <citation type="submission" date="2015-07" db="EMBL/GenBank/DDBJ databases">
        <title>The draft genome sequence of Leadbetterella sp. JN14-9.</title>
        <authorList>
            <person name="Liu Y."/>
            <person name="Du J."/>
            <person name="Shao Z."/>
        </authorList>
    </citation>
    <scope>NUCLEOTIDE SEQUENCE [LARGE SCALE GENOMIC DNA]</scope>
    <source>
        <strain evidence="5 6">JN14-9</strain>
    </source>
</reference>
<gene>
    <name evidence="5" type="ORF">AFM12_17550</name>
</gene>
<evidence type="ECO:0000313" key="6">
    <source>
        <dbReference type="Proteomes" id="UP000050454"/>
    </source>
</evidence>
<keyword evidence="6" id="KW-1185">Reference proteome</keyword>
<dbReference type="Proteomes" id="UP000050454">
    <property type="component" value="Unassembled WGS sequence"/>
</dbReference>
<dbReference type="SMART" id="SM00419">
    <property type="entry name" value="HTH_CRP"/>
    <property type="match status" value="1"/>
</dbReference>
<comment type="caution">
    <text evidence="5">The sequence shown here is derived from an EMBL/GenBank/DDBJ whole genome shotgun (WGS) entry which is preliminary data.</text>
</comment>
<sequence length="208" mass="23894">MNPDKNILSFLKPELVEKIWEQSAVQEIPKGTEILREEQSVKVLPIVLNGLIKVYSRFDDKELLLYYIEPAQSCVMTFYAALKNTPSKVFASTEEDSAVLLIPVGLLPDWLKEYPDFNELFYNQFNLRYSELLDTIGHLLLDKMDKRLYDHLHKKWELTGGNGIKMSHSQIANELGTAREVVTRVLKKLEIDGKVSQNSGEIKIIAPW</sequence>
<dbReference type="GO" id="GO:0003677">
    <property type="term" value="F:DNA binding"/>
    <property type="evidence" value="ECO:0007669"/>
    <property type="project" value="UniProtKB-KW"/>
</dbReference>
<name>A0A0P7C4W9_9BACT</name>
<proteinExistence type="predicted"/>
<dbReference type="Gene3D" id="2.60.120.10">
    <property type="entry name" value="Jelly Rolls"/>
    <property type="match status" value="1"/>
</dbReference>
<evidence type="ECO:0000313" key="5">
    <source>
        <dbReference type="EMBL" id="KPM47032.1"/>
    </source>
</evidence>
<dbReference type="PATRIC" id="fig|1605367.3.peg.943"/>